<dbReference type="OrthoDB" id="2747189at2759"/>
<name>A0A1Y2INP8_TRAC3</name>
<dbReference type="Proteomes" id="UP000193067">
    <property type="component" value="Unassembled WGS sequence"/>
</dbReference>
<dbReference type="EMBL" id="KZ084106">
    <property type="protein sequence ID" value="OSD02254.1"/>
    <property type="molecule type" value="Genomic_DNA"/>
</dbReference>
<reference evidence="1 2" key="1">
    <citation type="journal article" date="2015" name="Biotechnol. Biofuels">
        <title>Enhanced degradation of softwood versus hardwood by the white-rot fungus Pycnoporus coccineus.</title>
        <authorList>
            <person name="Couturier M."/>
            <person name="Navarro D."/>
            <person name="Chevret D."/>
            <person name="Henrissat B."/>
            <person name="Piumi F."/>
            <person name="Ruiz-Duenas F.J."/>
            <person name="Martinez A.T."/>
            <person name="Grigoriev I.V."/>
            <person name="Riley R."/>
            <person name="Lipzen A."/>
            <person name="Berrin J.G."/>
            <person name="Master E.R."/>
            <person name="Rosso M.N."/>
        </authorList>
    </citation>
    <scope>NUCLEOTIDE SEQUENCE [LARGE SCALE GENOMIC DNA]</scope>
    <source>
        <strain evidence="1 2">BRFM310</strain>
    </source>
</reference>
<protein>
    <recommendedName>
        <fullName evidence="3">F-box domain-containing protein</fullName>
    </recommendedName>
</protein>
<keyword evidence="2" id="KW-1185">Reference proteome</keyword>
<sequence length="426" mass="49434">MVQTRRSARRDLQPAIEHQRQYFLRLPPELRRMILECFNSRGDRRWLAKIATVCKAFHDDVEAVLYRDVSFISRKKILSFRHALCKRPRRATFVREFSILLVKATKSIRKPLKSVFRLLTNLISLEIFVPHPALFELLLDVPFQLRYFYVFALDYPPCLEDILARQPSLVFFEQGFNVTTGDRATPRNILRKDILPNLRSLAIELSHLSRPFIKHPLPSLTRLSLGRAQHEDIAQVLSLFGNNLVSLQVVRVIDNTCTCSCYWPTSIINTAHLPRLLHIEVKDSRSHEYRGLQLHSDMDKVGVSHLRTACPELRKFVWGTDTTTLRRLEKSLGRQRKDWTVMSEYSRILFSVFPNLARLCVTDIYSMGRGPRREPHNNVYMRHGAKNGQVARVDEHRIVDVANEWCTVPDGLGTYDECSNSMPDSE</sequence>
<accession>A0A1Y2INP8</accession>
<evidence type="ECO:0000313" key="1">
    <source>
        <dbReference type="EMBL" id="OSD02254.1"/>
    </source>
</evidence>
<dbReference type="AlphaFoldDB" id="A0A1Y2INP8"/>
<proteinExistence type="predicted"/>
<evidence type="ECO:0008006" key="3">
    <source>
        <dbReference type="Google" id="ProtNLM"/>
    </source>
</evidence>
<dbReference type="InterPro" id="IPR032675">
    <property type="entry name" value="LRR_dom_sf"/>
</dbReference>
<gene>
    <name evidence="1" type="ORF">PYCCODRAFT_416651</name>
</gene>
<organism evidence="1 2">
    <name type="scientific">Trametes coccinea (strain BRFM310)</name>
    <name type="common">Pycnoporus coccineus</name>
    <dbReference type="NCBI Taxonomy" id="1353009"/>
    <lineage>
        <taxon>Eukaryota</taxon>
        <taxon>Fungi</taxon>
        <taxon>Dikarya</taxon>
        <taxon>Basidiomycota</taxon>
        <taxon>Agaricomycotina</taxon>
        <taxon>Agaricomycetes</taxon>
        <taxon>Polyporales</taxon>
        <taxon>Polyporaceae</taxon>
        <taxon>Trametes</taxon>
    </lineage>
</organism>
<dbReference type="Gene3D" id="3.80.10.10">
    <property type="entry name" value="Ribonuclease Inhibitor"/>
    <property type="match status" value="1"/>
</dbReference>
<evidence type="ECO:0000313" key="2">
    <source>
        <dbReference type="Proteomes" id="UP000193067"/>
    </source>
</evidence>
<dbReference type="SUPFAM" id="SSF52075">
    <property type="entry name" value="Outer arm dynein light chain 1"/>
    <property type="match status" value="1"/>
</dbReference>